<evidence type="ECO:0000313" key="1">
    <source>
        <dbReference type="EMBL" id="CAB4167645.1"/>
    </source>
</evidence>
<protein>
    <submittedName>
        <fullName evidence="1">Uncharacterized protein</fullName>
    </submittedName>
</protein>
<gene>
    <name evidence="1" type="ORF">UFOVP861_39</name>
</gene>
<sequence>MSILFPTSNATREEKYKKAWHDLLDIHADADTRAHSKCWLTYRAIDGEINLEDWDNKIDRVVIPCSLKNRVRWCSSINASAFFMNTLHGRVELAEFNRAAMWDLGPIEEHPDSIKNHIRLESIQAERMLSQGRYLEAGGIAWTAIGRWKSVMGSFDWVANSLRFVEMFSEIPTLHHLVMTYRESGAYGSGMIHNLEWANKHITNHINTPWGRCIQKVKSK</sequence>
<accession>A0A6J5PEX4</accession>
<proteinExistence type="predicted"/>
<dbReference type="EMBL" id="LR796810">
    <property type="protein sequence ID" value="CAB4167645.1"/>
    <property type="molecule type" value="Genomic_DNA"/>
</dbReference>
<name>A0A6J5PEX4_9CAUD</name>
<reference evidence="1" key="1">
    <citation type="submission" date="2020-04" db="EMBL/GenBank/DDBJ databases">
        <authorList>
            <person name="Chiriac C."/>
            <person name="Salcher M."/>
            <person name="Ghai R."/>
            <person name="Kavagutti S V."/>
        </authorList>
    </citation>
    <scope>NUCLEOTIDE SEQUENCE</scope>
</reference>
<organism evidence="1">
    <name type="scientific">uncultured Caudovirales phage</name>
    <dbReference type="NCBI Taxonomy" id="2100421"/>
    <lineage>
        <taxon>Viruses</taxon>
        <taxon>Duplodnaviria</taxon>
        <taxon>Heunggongvirae</taxon>
        <taxon>Uroviricota</taxon>
        <taxon>Caudoviricetes</taxon>
        <taxon>Peduoviridae</taxon>
        <taxon>Maltschvirus</taxon>
        <taxon>Maltschvirus maltsch</taxon>
    </lineage>
</organism>